<dbReference type="AlphaFoldDB" id="A0A838Y3R5"/>
<feature type="transmembrane region" description="Helical" evidence="2">
    <location>
        <begin position="6"/>
        <end position="28"/>
    </location>
</feature>
<comment type="caution">
    <text evidence="3">The sequence shown here is derived from an EMBL/GenBank/DDBJ whole genome shotgun (WGS) entry which is preliminary data.</text>
</comment>
<protein>
    <submittedName>
        <fullName evidence="3">Uncharacterized protein</fullName>
    </submittedName>
</protein>
<feature type="compositionally biased region" description="Polar residues" evidence="1">
    <location>
        <begin position="81"/>
        <end position="91"/>
    </location>
</feature>
<feature type="region of interest" description="Disordered" evidence="1">
    <location>
        <begin position="48"/>
        <end position="91"/>
    </location>
</feature>
<organism evidence="3 4">
    <name type="scientific">Stappia taiwanensis</name>
    <dbReference type="NCBI Taxonomy" id="992267"/>
    <lineage>
        <taxon>Bacteria</taxon>
        <taxon>Pseudomonadati</taxon>
        <taxon>Pseudomonadota</taxon>
        <taxon>Alphaproteobacteria</taxon>
        <taxon>Hyphomicrobiales</taxon>
        <taxon>Stappiaceae</taxon>
        <taxon>Stappia</taxon>
    </lineage>
</organism>
<keyword evidence="2" id="KW-0812">Transmembrane</keyword>
<dbReference type="RefSeq" id="WP_181762014.1">
    <property type="nucleotide sequence ID" value="NZ_BMCR01000001.1"/>
</dbReference>
<evidence type="ECO:0000256" key="1">
    <source>
        <dbReference type="SAM" id="MobiDB-lite"/>
    </source>
</evidence>
<keyword evidence="2" id="KW-0472">Membrane</keyword>
<sequence length="91" mass="9746">MTFSITTVLAVLGGLLILGLMALGLIIWAQSVRLQRYHDEIMRLLEASPGSWRGPGSPDRTPHRTTCDTGPDGAQDPAGSGPTTNQEFPND</sequence>
<dbReference type="EMBL" id="JACEON010000026">
    <property type="protein sequence ID" value="MBA4613814.1"/>
    <property type="molecule type" value="Genomic_DNA"/>
</dbReference>
<dbReference type="Proteomes" id="UP000559404">
    <property type="component" value="Unassembled WGS sequence"/>
</dbReference>
<reference evidence="3 4" key="1">
    <citation type="submission" date="2020-07" db="EMBL/GenBank/DDBJ databases">
        <authorList>
            <person name="Li M."/>
        </authorList>
    </citation>
    <scope>NUCLEOTIDE SEQUENCE [LARGE SCALE GENOMIC DNA]</scope>
    <source>
        <strain evidence="3 4">DSM 23284</strain>
    </source>
</reference>
<keyword evidence="4" id="KW-1185">Reference proteome</keyword>
<proteinExistence type="predicted"/>
<keyword evidence="2" id="KW-1133">Transmembrane helix</keyword>
<accession>A0A838Y3R5</accession>
<name>A0A838Y3R5_9HYPH</name>
<evidence type="ECO:0000313" key="4">
    <source>
        <dbReference type="Proteomes" id="UP000559404"/>
    </source>
</evidence>
<gene>
    <name evidence="3" type="ORF">H1W37_19320</name>
</gene>
<evidence type="ECO:0000313" key="3">
    <source>
        <dbReference type="EMBL" id="MBA4613814.1"/>
    </source>
</evidence>
<evidence type="ECO:0000256" key="2">
    <source>
        <dbReference type="SAM" id="Phobius"/>
    </source>
</evidence>
<reference evidence="3 4" key="2">
    <citation type="submission" date="2020-08" db="EMBL/GenBank/DDBJ databases">
        <title>Stappia taiwanensis sp. nov., isolated from a coastal thermal spring.</title>
        <authorList>
            <person name="Kampfer P."/>
        </authorList>
    </citation>
    <scope>NUCLEOTIDE SEQUENCE [LARGE SCALE GENOMIC DNA]</scope>
    <source>
        <strain evidence="3 4">DSM 23284</strain>
    </source>
</reference>